<accession>A0ABY4WEP9</accession>
<feature type="transmembrane region" description="Helical" evidence="1">
    <location>
        <begin position="99"/>
        <end position="129"/>
    </location>
</feature>
<proteinExistence type="predicted"/>
<dbReference type="EMBL" id="CP098755">
    <property type="protein sequence ID" value="USG65630.1"/>
    <property type="molecule type" value="Genomic_DNA"/>
</dbReference>
<dbReference type="Proteomes" id="UP001056500">
    <property type="component" value="Chromosome"/>
</dbReference>
<feature type="transmembrane region" description="Helical" evidence="1">
    <location>
        <begin position="197"/>
        <end position="221"/>
    </location>
</feature>
<reference evidence="2" key="1">
    <citation type="submission" date="2022-06" db="EMBL/GenBank/DDBJ databases">
        <title>Genome sequencing of Brevibacillus sp. BB3-R1.</title>
        <authorList>
            <person name="Heo J."/>
            <person name="Lee D."/>
            <person name="Won M."/>
            <person name="Han B.-H."/>
            <person name="Hong S.-B."/>
            <person name="Kwon S.-W."/>
        </authorList>
    </citation>
    <scope>NUCLEOTIDE SEQUENCE</scope>
    <source>
        <strain evidence="2">BB3-R1</strain>
    </source>
</reference>
<gene>
    <name evidence="2" type="ORF">NDK47_26625</name>
</gene>
<keyword evidence="1" id="KW-0812">Transmembrane</keyword>
<feature type="transmembrane region" description="Helical" evidence="1">
    <location>
        <begin position="174"/>
        <end position="191"/>
    </location>
</feature>
<evidence type="ECO:0000313" key="3">
    <source>
        <dbReference type="Proteomes" id="UP001056500"/>
    </source>
</evidence>
<organism evidence="2 3">
    <name type="scientific">Brevibacillus ruminantium</name>
    <dbReference type="NCBI Taxonomy" id="2950604"/>
    <lineage>
        <taxon>Bacteria</taxon>
        <taxon>Bacillati</taxon>
        <taxon>Bacillota</taxon>
        <taxon>Bacilli</taxon>
        <taxon>Bacillales</taxon>
        <taxon>Paenibacillaceae</taxon>
        <taxon>Brevibacillus</taxon>
    </lineage>
</organism>
<protein>
    <submittedName>
        <fullName evidence="2">ABC transporter permease</fullName>
    </submittedName>
</protein>
<evidence type="ECO:0000256" key="1">
    <source>
        <dbReference type="SAM" id="Phobius"/>
    </source>
</evidence>
<feature type="transmembrane region" description="Helical" evidence="1">
    <location>
        <begin position="53"/>
        <end position="78"/>
    </location>
</feature>
<feature type="transmembrane region" description="Helical" evidence="1">
    <location>
        <begin position="149"/>
        <end position="169"/>
    </location>
</feature>
<keyword evidence="1" id="KW-1133">Transmembrane helix</keyword>
<sequence length="230" mass="25474">MFTLMKLEYKKMKLRWYVSGAVLANLIIVGFLCLIGFVQNLEGEMIFTGYEESLVIIGALVRSTFMIFAAVLIARLVIGGYRNKTIFLMFTYPISRKKLIAAKLMLIAGLTFLTIFLSNLFVAAMFISLNTWFQFIPGEFPADRIGEQVASMIVFAIGAAGTSLIPLYFGMRKYSVPATIVSAVLIVTLTTQNSPGFSLASIVYIPLALAVVGIFISYWSIRQVEEADIV</sequence>
<keyword evidence="3" id="KW-1185">Reference proteome</keyword>
<keyword evidence="1" id="KW-0472">Membrane</keyword>
<feature type="transmembrane region" description="Helical" evidence="1">
    <location>
        <begin position="21"/>
        <end position="41"/>
    </location>
</feature>
<dbReference type="RefSeq" id="WP_251872717.1">
    <property type="nucleotide sequence ID" value="NZ_CP098755.1"/>
</dbReference>
<evidence type="ECO:0000313" key="2">
    <source>
        <dbReference type="EMBL" id="USG65630.1"/>
    </source>
</evidence>
<name>A0ABY4WEP9_9BACL</name>